<keyword evidence="1" id="KW-0812">Transmembrane</keyword>
<comment type="caution">
    <text evidence="2">The sequence shown here is derived from an EMBL/GenBank/DDBJ whole genome shotgun (WGS) entry which is preliminary data.</text>
</comment>
<evidence type="ECO:0000313" key="3">
    <source>
        <dbReference type="Proteomes" id="UP001431783"/>
    </source>
</evidence>
<dbReference type="EMBL" id="JARQZJ010000012">
    <property type="protein sequence ID" value="KAK9872621.1"/>
    <property type="molecule type" value="Genomic_DNA"/>
</dbReference>
<protein>
    <submittedName>
        <fullName evidence="2">Uncharacterized protein</fullName>
    </submittedName>
</protein>
<feature type="transmembrane region" description="Helical" evidence="1">
    <location>
        <begin position="55"/>
        <end position="74"/>
    </location>
</feature>
<keyword evidence="1" id="KW-1133">Transmembrane helix</keyword>
<gene>
    <name evidence="2" type="ORF">WA026_018753</name>
</gene>
<proteinExistence type="predicted"/>
<dbReference type="AlphaFoldDB" id="A0AAW1TMC8"/>
<organism evidence="2 3">
    <name type="scientific">Henosepilachna vigintioctopunctata</name>
    <dbReference type="NCBI Taxonomy" id="420089"/>
    <lineage>
        <taxon>Eukaryota</taxon>
        <taxon>Metazoa</taxon>
        <taxon>Ecdysozoa</taxon>
        <taxon>Arthropoda</taxon>
        <taxon>Hexapoda</taxon>
        <taxon>Insecta</taxon>
        <taxon>Pterygota</taxon>
        <taxon>Neoptera</taxon>
        <taxon>Endopterygota</taxon>
        <taxon>Coleoptera</taxon>
        <taxon>Polyphaga</taxon>
        <taxon>Cucujiformia</taxon>
        <taxon>Coccinelloidea</taxon>
        <taxon>Coccinellidae</taxon>
        <taxon>Epilachninae</taxon>
        <taxon>Epilachnini</taxon>
        <taxon>Henosepilachna</taxon>
    </lineage>
</organism>
<sequence length="100" mass="11280">MSLQSITEYLDDMKVARRRAKDYESVDYTKLQHVDNGSFVDEQFVLPAQNIPWKAIILASLLLVVGSLLLIFGILGEIKSVKYCVSPWLLNLIVSGILVR</sequence>
<keyword evidence="3" id="KW-1185">Reference proteome</keyword>
<keyword evidence="1" id="KW-0472">Membrane</keyword>
<reference evidence="2 3" key="1">
    <citation type="submission" date="2023-03" db="EMBL/GenBank/DDBJ databases">
        <title>Genome insight into feeding habits of ladybird beetles.</title>
        <authorList>
            <person name="Li H.-S."/>
            <person name="Huang Y.-H."/>
            <person name="Pang H."/>
        </authorList>
    </citation>
    <scope>NUCLEOTIDE SEQUENCE [LARGE SCALE GENOMIC DNA]</scope>
    <source>
        <strain evidence="2">SYSU_2023b</strain>
        <tissue evidence="2">Whole body</tissue>
    </source>
</reference>
<dbReference type="Proteomes" id="UP001431783">
    <property type="component" value="Unassembled WGS sequence"/>
</dbReference>
<evidence type="ECO:0000313" key="2">
    <source>
        <dbReference type="EMBL" id="KAK9872621.1"/>
    </source>
</evidence>
<evidence type="ECO:0000256" key="1">
    <source>
        <dbReference type="SAM" id="Phobius"/>
    </source>
</evidence>
<name>A0AAW1TMC8_9CUCU</name>
<accession>A0AAW1TMC8</accession>